<name>A0A6H2C6F6_DOLFA</name>
<dbReference type="KEGG" id="dfs:HGD76_23985"/>
<evidence type="ECO:0000313" key="2">
    <source>
        <dbReference type="Proteomes" id="UP000502433"/>
    </source>
</evidence>
<proteinExistence type="predicted"/>
<dbReference type="AlphaFoldDB" id="A0A6H2C6F6"/>
<dbReference type="InterPro" id="IPR037914">
    <property type="entry name" value="SpoVT-AbrB_sf"/>
</dbReference>
<dbReference type="EMBL" id="CP051206">
    <property type="protein sequence ID" value="QJB46786.1"/>
    <property type="molecule type" value="Genomic_DNA"/>
</dbReference>
<dbReference type="SUPFAM" id="SSF89447">
    <property type="entry name" value="AbrB/MazE/MraZ-like"/>
    <property type="match status" value="1"/>
</dbReference>
<organism evidence="1 2">
    <name type="scientific">Dolichospermum flos-aquae CCAP 1403/13F</name>
    <dbReference type="NCBI Taxonomy" id="315271"/>
    <lineage>
        <taxon>Bacteria</taxon>
        <taxon>Bacillati</taxon>
        <taxon>Cyanobacteriota</taxon>
        <taxon>Cyanophyceae</taxon>
        <taxon>Nostocales</taxon>
        <taxon>Aphanizomenonaceae</taxon>
        <taxon>Dolichospermum</taxon>
    </lineage>
</organism>
<protein>
    <submittedName>
        <fullName evidence="1">AbrB/MazE/SpoVT family DNA-binding domain-containing protein</fullName>
    </submittedName>
</protein>
<accession>A0A6H2C6F6</accession>
<reference evidence="1 2" key="1">
    <citation type="submission" date="2020-04" db="EMBL/GenBank/DDBJ databases">
        <title>Genome-Wide Identification of 5-Methylcytosine Sites in Bacterial Genomes By High-Throughput Sequencing of MspJI Restriction Fragments.</title>
        <authorList>
            <person name="Wu V."/>
        </authorList>
    </citation>
    <scope>NUCLEOTIDE SEQUENCE [LARGE SCALE GENOMIC DNA]</scope>
    <source>
        <strain evidence="1 2">CCAP 1403/13f</strain>
    </source>
</reference>
<dbReference type="GO" id="GO:0003677">
    <property type="term" value="F:DNA binding"/>
    <property type="evidence" value="ECO:0007669"/>
    <property type="project" value="UniProtKB-KW"/>
</dbReference>
<dbReference type="RefSeq" id="WP_168697250.1">
    <property type="nucleotide sequence ID" value="NZ_CP051206.1"/>
</dbReference>
<dbReference type="Proteomes" id="UP000502433">
    <property type="component" value="Chromosome"/>
</dbReference>
<evidence type="ECO:0000313" key="1">
    <source>
        <dbReference type="EMBL" id="QJB46786.1"/>
    </source>
</evidence>
<sequence>MTYISENMEIKAFPIRIENEGKITIPEDLKVHLSLGTGDTLTLLQIGEVVLLTPKQPQVPQIADKITAMMEDAGLELNDLLQGLVAERAAIWQEKDHNA</sequence>
<reference evidence="1 2" key="2">
    <citation type="submission" date="2020-04" db="EMBL/GenBank/DDBJ databases">
        <authorList>
            <person name="Fomenkov A."/>
            <person name="Anton B.P."/>
            <person name="Roberts R.J."/>
        </authorList>
    </citation>
    <scope>NUCLEOTIDE SEQUENCE [LARGE SCALE GENOMIC DNA]</scope>
    <source>
        <strain evidence="1 2">CCAP 1403/13f</strain>
    </source>
</reference>
<keyword evidence="1" id="KW-0238">DNA-binding</keyword>
<gene>
    <name evidence="1" type="ORF">HGD76_23985</name>
</gene>